<dbReference type="InterPro" id="IPR003010">
    <property type="entry name" value="C-N_Hydrolase"/>
</dbReference>
<dbReference type="Proteomes" id="UP000515860">
    <property type="component" value="Chromosome"/>
</dbReference>
<organism evidence="4 5">
    <name type="scientific">Wansuia hejianensis</name>
    <dbReference type="NCBI Taxonomy" id="2763667"/>
    <lineage>
        <taxon>Bacteria</taxon>
        <taxon>Bacillati</taxon>
        <taxon>Bacillota</taxon>
        <taxon>Clostridia</taxon>
        <taxon>Lachnospirales</taxon>
        <taxon>Lachnospiraceae</taxon>
        <taxon>Wansuia</taxon>
    </lineage>
</organism>
<evidence type="ECO:0000256" key="2">
    <source>
        <dbReference type="ARBA" id="ARBA00022801"/>
    </source>
</evidence>
<sequence length="283" mass="31361">MSEGKFQIGLIQMDSGDQWEGNRKAAARYISQAAEAGASLVIFPETVDYIGTDFRGSAAEVPGPVTDFFREQAVKYGLYLHCGSITERVPGSLPKNTSLVFGPDGTILGRYSKLHLFDVELEEGPSYRESDDVTGGEDICLVKTPLCTMGLSVCYDMRFPELYRLMAGHGAQLLVNCANFTANTGKDHWEPLLRARAIENTCYVAAVGQCGRKPKFQAWGHTMLVSPWGEVIAALENEPGVLTGEIDLGKLEQVRRQIPSLKNVREDVYRLESRRMKVYPEVM</sequence>
<dbReference type="Pfam" id="PF00795">
    <property type="entry name" value="CN_hydrolase"/>
    <property type="match status" value="1"/>
</dbReference>
<evidence type="ECO:0000259" key="3">
    <source>
        <dbReference type="PROSITE" id="PS50263"/>
    </source>
</evidence>
<name>A0A7G9GD78_9FIRM</name>
<accession>A0A7G9GD78</accession>
<evidence type="ECO:0000256" key="1">
    <source>
        <dbReference type="ARBA" id="ARBA00010613"/>
    </source>
</evidence>
<protein>
    <submittedName>
        <fullName evidence="4">Carbon-nitrogen hydrolase family protein</fullName>
    </submittedName>
</protein>
<proteinExistence type="inferred from homology"/>
<gene>
    <name evidence="4" type="ORF">H9Q79_00090</name>
</gene>
<dbReference type="InterPro" id="IPR001110">
    <property type="entry name" value="UPF0012_CS"/>
</dbReference>
<dbReference type="PANTHER" id="PTHR23088">
    <property type="entry name" value="NITRILASE-RELATED"/>
    <property type="match status" value="1"/>
</dbReference>
<dbReference type="InterPro" id="IPR036526">
    <property type="entry name" value="C-N_Hydrolase_sf"/>
</dbReference>
<dbReference type="GO" id="GO:0016811">
    <property type="term" value="F:hydrolase activity, acting on carbon-nitrogen (but not peptide) bonds, in linear amides"/>
    <property type="evidence" value="ECO:0007669"/>
    <property type="project" value="InterPro"/>
</dbReference>
<dbReference type="CDD" id="cd07572">
    <property type="entry name" value="nit"/>
    <property type="match status" value="1"/>
</dbReference>
<dbReference type="SUPFAM" id="SSF56317">
    <property type="entry name" value="Carbon-nitrogen hydrolase"/>
    <property type="match status" value="1"/>
</dbReference>
<dbReference type="AlphaFoldDB" id="A0A7G9GD78"/>
<dbReference type="InterPro" id="IPR045254">
    <property type="entry name" value="Nit1/2_C-N_Hydrolase"/>
</dbReference>
<evidence type="ECO:0000313" key="5">
    <source>
        <dbReference type="Proteomes" id="UP000515860"/>
    </source>
</evidence>
<feature type="domain" description="CN hydrolase" evidence="3">
    <location>
        <begin position="6"/>
        <end position="248"/>
    </location>
</feature>
<dbReference type="EMBL" id="CP060635">
    <property type="protein sequence ID" value="QNM08760.1"/>
    <property type="molecule type" value="Genomic_DNA"/>
</dbReference>
<dbReference type="Gene3D" id="3.60.110.10">
    <property type="entry name" value="Carbon-nitrogen hydrolase"/>
    <property type="match status" value="1"/>
</dbReference>
<dbReference type="RefSeq" id="WP_118645720.1">
    <property type="nucleotide sequence ID" value="NZ_CP060635.1"/>
</dbReference>
<dbReference type="PROSITE" id="PS01227">
    <property type="entry name" value="UPF0012"/>
    <property type="match status" value="1"/>
</dbReference>
<dbReference type="KEGG" id="whj:H9Q79_00090"/>
<keyword evidence="5" id="KW-1185">Reference proteome</keyword>
<reference evidence="4 5" key="1">
    <citation type="submission" date="2020-08" db="EMBL/GenBank/DDBJ databases">
        <authorList>
            <person name="Liu C."/>
            <person name="Sun Q."/>
        </authorList>
    </citation>
    <scope>NUCLEOTIDE SEQUENCE [LARGE SCALE GENOMIC DNA]</scope>
    <source>
        <strain evidence="4 5">NSJ-29</strain>
    </source>
</reference>
<keyword evidence="2 4" id="KW-0378">Hydrolase</keyword>
<evidence type="ECO:0000313" key="4">
    <source>
        <dbReference type="EMBL" id="QNM08760.1"/>
    </source>
</evidence>
<dbReference type="PANTHER" id="PTHR23088:SF27">
    <property type="entry name" value="DEAMINATED GLUTATHIONE AMIDASE"/>
    <property type="match status" value="1"/>
</dbReference>
<dbReference type="PROSITE" id="PS50263">
    <property type="entry name" value="CN_HYDROLASE"/>
    <property type="match status" value="1"/>
</dbReference>
<comment type="similarity">
    <text evidence="1">Belongs to the carbon-nitrogen hydrolase superfamily. NIT1/NIT2 family.</text>
</comment>